<dbReference type="PANTHER" id="PTHR33204:SF1">
    <property type="entry name" value="TRANSCRIPTIONAL REGULATOR, MARR FAMILY"/>
    <property type="match status" value="1"/>
</dbReference>
<dbReference type="EMBL" id="JACHXJ010000003">
    <property type="protein sequence ID" value="MBB3129527.1"/>
    <property type="molecule type" value="Genomic_DNA"/>
</dbReference>
<accession>A0A839TY00</accession>
<feature type="domain" description="HTH hxlR-type" evidence="4">
    <location>
        <begin position="7"/>
        <end position="105"/>
    </location>
</feature>
<comment type="caution">
    <text evidence="5">The sequence shown here is derived from an EMBL/GenBank/DDBJ whole genome shotgun (WGS) entry which is preliminary data.</text>
</comment>
<sequence>MQSSHLCPKLEKGMEIINRRWTSLIIHQLLSGPKRFCTIESSLPISGRLLSERLKDLEQDGVVRREVFPETPVRIEYSLTEKGMALEPVIRGIELWSEQWVTIDNAESTPAAAAKCCEAKPACDEDL</sequence>
<proteinExistence type="predicted"/>
<name>A0A839TY00_9BACL</name>
<evidence type="ECO:0000259" key="4">
    <source>
        <dbReference type="PROSITE" id="PS51118"/>
    </source>
</evidence>
<evidence type="ECO:0000256" key="1">
    <source>
        <dbReference type="ARBA" id="ARBA00023015"/>
    </source>
</evidence>
<dbReference type="SUPFAM" id="SSF46785">
    <property type="entry name" value="Winged helix' DNA-binding domain"/>
    <property type="match status" value="1"/>
</dbReference>
<evidence type="ECO:0000313" key="6">
    <source>
        <dbReference type="Proteomes" id="UP000517523"/>
    </source>
</evidence>
<dbReference type="RefSeq" id="WP_183583677.1">
    <property type="nucleotide sequence ID" value="NZ_JACHXJ010000003.1"/>
</dbReference>
<keyword evidence="1" id="KW-0805">Transcription regulation</keyword>
<dbReference type="AlphaFoldDB" id="A0A839TY00"/>
<evidence type="ECO:0000256" key="3">
    <source>
        <dbReference type="ARBA" id="ARBA00023163"/>
    </source>
</evidence>
<evidence type="ECO:0000313" key="5">
    <source>
        <dbReference type="EMBL" id="MBB3129527.1"/>
    </source>
</evidence>
<reference evidence="5 6" key="1">
    <citation type="submission" date="2020-08" db="EMBL/GenBank/DDBJ databases">
        <title>Genomic Encyclopedia of Type Strains, Phase III (KMG-III): the genomes of soil and plant-associated and newly described type strains.</title>
        <authorList>
            <person name="Whitman W."/>
        </authorList>
    </citation>
    <scope>NUCLEOTIDE SEQUENCE [LARGE SCALE GENOMIC DNA]</scope>
    <source>
        <strain evidence="5 6">CECT 5831</strain>
    </source>
</reference>
<dbReference type="PANTHER" id="PTHR33204">
    <property type="entry name" value="TRANSCRIPTIONAL REGULATOR, MARR FAMILY"/>
    <property type="match status" value="1"/>
</dbReference>
<dbReference type="GO" id="GO:0003677">
    <property type="term" value="F:DNA binding"/>
    <property type="evidence" value="ECO:0007669"/>
    <property type="project" value="UniProtKB-KW"/>
</dbReference>
<dbReference type="InterPro" id="IPR036390">
    <property type="entry name" value="WH_DNA-bd_sf"/>
</dbReference>
<dbReference type="Proteomes" id="UP000517523">
    <property type="component" value="Unassembled WGS sequence"/>
</dbReference>
<organism evidence="5 6">
    <name type="scientific">Paenibacillus rhizosphaerae</name>
    <dbReference type="NCBI Taxonomy" id="297318"/>
    <lineage>
        <taxon>Bacteria</taxon>
        <taxon>Bacillati</taxon>
        <taxon>Bacillota</taxon>
        <taxon>Bacilli</taxon>
        <taxon>Bacillales</taxon>
        <taxon>Paenibacillaceae</taxon>
        <taxon>Paenibacillus</taxon>
    </lineage>
</organism>
<dbReference type="InterPro" id="IPR036388">
    <property type="entry name" value="WH-like_DNA-bd_sf"/>
</dbReference>
<protein>
    <submittedName>
        <fullName evidence="5">DNA-binding HxlR family transcriptional regulator</fullName>
    </submittedName>
</protein>
<dbReference type="InterPro" id="IPR002577">
    <property type="entry name" value="HTH_HxlR"/>
</dbReference>
<dbReference type="PROSITE" id="PS51118">
    <property type="entry name" value="HTH_HXLR"/>
    <property type="match status" value="1"/>
</dbReference>
<dbReference type="Gene3D" id="1.10.10.10">
    <property type="entry name" value="Winged helix-like DNA-binding domain superfamily/Winged helix DNA-binding domain"/>
    <property type="match status" value="1"/>
</dbReference>
<evidence type="ECO:0000256" key="2">
    <source>
        <dbReference type="ARBA" id="ARBA00023125"/>
    </source>
</evidence>
<keyword evidence="2 5" id="KW-0238">DNA-binding</keyword>
<gene>
    <name evidence="5" type="ORF">FHS19_004202</name>
</gene>
<dbReference type="Pfam" id="PF01638">
    <property type="entry name" value="HxlR"/>
    <property type="match status" value="1"/>
</dbReference>
<keyword evidence="3" id="KW-0804">Transcription</keyword>